<evidence type="ECO:0000313" key="3">
    <source>
        <dbReference type="Proteomes" id="UP000561459"/>
    </source>
</evidence>
<feature type="domain" description="DUF1214" evidence="1">
    <location>
        <begin position="264"/>
        <end position="334"/>
    </location>
</feature>
<dbReference type="RefSeq" id="WP_183618150.1">
    <property type="nucleotide sequence ID" value="NZ_JACIDY010000008.1"/>
</dbReference>
<dbReference type="Proteomes" id="UP000561459">
    <property type="component" value="Unassembled WGS sequence"/>
</dbReference>
<dbReference type="InterPro" id="IPR010621">
    <property type="entry name" value="DUF1214"/>
</dbReference>
<protein>
    <recommendedName>
        <fullName evidence="1">DUF1214 domain-containing protein</fullName>
    </recommendedName>
</protein>
<evidence type="ECO:0000313" key="2">
    <source>
        <dbReference type="EMBL" id="MBB3941379.1"/>
    </source>
</evidence>
<dbReference type="EMBL" id="JACIDY010000008">
    <property type="protein sequence ID" value="MBB3941379.1"/>
    <property type="molecule type" value="Genomic_DNA"/>
</dbReference>
<keyword evidence="3" id="KW-1185">Reference proteome</keyword>
<sequence length="390" mass="44793">MRTWDQYVDMLKPAAELVGQITAPVDEQITADMLRQFAMNMSQGYLLYFATNPDYPEFVPFENSAFLAQPNPDAVYYYTRINGKGIYRIVGERGTAVVANLAYGNRIFGMAGSPGPVRGNVDVDRFAMDEHGRFEVIFSENRPEGYTGDWAYLDPEADFILLRQFNYRWGREVDMRIAIERLDPVPPKPRLSPERTDALLAELFGTYVKGLSQVCMASMKRPFQNGQLNKMALHDFKDVGNSGDWPQIYFESLFEIEDDEALIIETELPAERPYWNVQVIDGLWNQADIPYRNTSLNGHTARIDADGKFRAVLCRTDPGYANWLDTADHKFGLLIGRWFKCSSHPLPTVTRMKVDEVADYLGDRSPRITPEERKAEMRERLIGSQLRRRW</sequence>
<proteinExistence type="predicted"/>
<organism evidence="2 3">
    <name type="scientific">Novosphingobium fluoreni</name>
    <dbReference type="NCBI Taxonomy" id="1391222"/>
    <lineage>
        <taxon>Bacteria</taxon>
        <taxon>Pseudomonadati</taxon>
        <taxon>Pseudomonadota</taxon>
        <taxon>Alphaproteobacteria</taxon>
        <taxon>Sphingomonadales</taxon>
        <taxon>Sphingomonadaceae</taxon>
        <taxon>Novosphingobium</taxon>
    </lineage>
</organism>
<evidence type="ECO:0000259" key="1">
    <source>
        <dbReference type="Pfam" id="PF06742"/>
    </source>
</evidence>
<accession>A0A7W6C490</accession>
<reference evidence="2 3" key="1">
    <citation type="submission" date="2020-08" db="EMBL/GenBank/DDBJ databases">
        <title>Genomic Encyclopedia of Type Strains, Phase IV (KMG-IV): sequencing the most valuable type-strain genomes for metagenomic binning, comparative biology and taxonomic classification.</title>
        <authorList>
            <person name="Goeker M."/>
        </authorList>
    </citation>
    <scope>NUCLEOTIDE SEQUENCE [LARGE SCALE GENOMIC DNA]</scope>
    <source>
        <strain evidence="2 3">DSM 27568</strain>
    </source>
</reference>
<dbReference type="AlphaFoldDB" id="A0A7W6C490"/>
<gene>
    <name evidence="2" type="ORF">GGR39_003055</name>
</gene>
<dbReference type="Pfam" id="PF06742">
    <property type="entry name" value="DUF1214"/>
    <property type="match status" value="1"/>
</dbReference>
<comment type="caution">
    <text evidence="2">The sequence shown here is derived from an EMBL/GenBank/DDBJ whole genome shotgun (WGS) entry which is preliminary data.</text>
</comment>
<name>A0A7W6C490_9SPHN</name>